<proteinExistence type="predicted"/>
<organism evidence="1 2">
    <name type="scientific">Sphagnurus paluster</name>
    <dbReference type="NCBI Taxonomy" id="117069"/>
    <lineage>
        <taxon>Eukaryota</taxon>
        <taxon>Fungi</taxon>
        <taxon>Dikarya</taxon>
        <taxon>Basidiomycota</taxon>
        <taxon>Agaricomycotina</taxon>
        <taxon>Agaricomycetes</taxon>
        <taxon>Agaricomycetidae</taxon>
        <taxon>Agaricales</taxon>
        <taxon>Tricholomatineae</taxon>
        <taxon>Lyophyllaceae</taxon>
        <taxon>Sphagnurus</taxon>
    </lineage>
</organism>
<dbReference type="Proteomes" id="UP000717328">
    <property type="component" value="Unassembled WGS sequence"/>
</dbReference>
<dbReference type="AlphaFoldDB" id="A0A9P7KJK2"/>
<keyword evidence="2" id="KW-1185">Reference proteome</keyword>
<evidence type="ECO:0000313" key="2">
    <source>
        <dbReference type="Proteomes" id="UP000717328"/>
    </source>
</evidence>
<dbReference type="EMBL" id="JABCKI010000102">
    <property type="protein sequence ID" value="KAG5652738.1"/>
    <property type="molecule type" value="Genomic_DNA"/>
</dbReference>
<reference evidence="1" key="2">
    <citation type="submission" date="2021-10" db="EMBL/GenBank/DDBJ databases">
        <title>Phylogenomics reveals ancestral predisposition of the termite-cultivated fungus Termitomyces towards a domesticated lifestyle.</title>
        <authorList>
            <person name="Auxier B."/>
            <person name="Grum-Grzhimaylo A."/>
            <person name="Cardenas M.E."/>
            <person name="Lodge J.D."/>
            <person name="Laessoe T."/>
            <person name="Pedersen O."/>
            <person name="Smith M.E."/>
            <person name="Kuyper T.W."/>
            <person name="Franco-Molano E.A."/>
            <person name="Baroni T.J."/>
            <person name="Aanen D.K."/>
        </authorList>
    </citation>
    <scope>NUCLEOTIDE SEQUENCE</scope>
    <source>
        <strain evidence="1">D49</strain>
    </source>
</reference>
<comment type="caution">
    <text evidence="1">The sequence shown here is derived from an EMBL/GenBank/DDBJ whole genome shotgun (WGS) entry which is preliminary data.</text>
</comment>
<protein>
    <submittedName>
        <fullName evidence="1">Uncharacterized protein</fullName>
    </submittedName>
</protein>
<reference evidence="1" key="1">
    <citation type="submission" date="2021-02" db="EMBL/GenBank/DDBJ databases">
        <authorList>
            <person name="Nieuwenhuis M."/>
            <person name="Van De Peppel L.J.J."/>
        </authorList>
    </citation>
    <scope>NUCLEOTIDE SEQUENCE</scope>
    <source>
        <strain evidence="1">D49</strain>
    </source>
</reference>
<gene>
    <name evidence="1" type="ORF">H0H81_003937</name>
</gene>
<accession>A0A9P7KJK2</accession>
<dbReference type="OrthoDB" id="3059243at2759"/>
<name>A0A9P7KJK2_9AGAR</name>
<evidence type="ECO:0000313" key="1">
    <source>
        <dbReference type="EMBL" id="KAG5652738.1"/>
    </source>
</evidence>
<sequence length="186" mass="20266">MLFVSNAIVDAGPTPSQKPISKYKPIPKGGKEHLVTEVPTGVAAMKKVTLESFALFPLALLPLAVFPLTWTHPNPAGKIRLYHGAEKDIPGGHVNLALSSQAGDFSNRPSFYLTDRPRAALQFACLADSVFYGDPEQIVAAEMWIIEYEWDGGGANIHTFSGTNDPAWKGVRFISRFLYGSAYGQE</sequence>